<keyword evidence="6 9" id="KW-0812">Transmembrane</keyword>
<dbReference type="PANTHER" id="PTHR30614:SF10">
    <property type="entry name" value="ARGININE ABC TRANSPORTER PERMEASE PROTEIN ARTM"/>
    <property type="match status" value="1"/>
</dbReference>
<dbReference type="GO" id="GO:0006865">
    <property type="term" value="P:amino acid transport"/>
    <property type="evidence" value="ECO:0007669"/>
    <property type="project" value="TreeGrafter"/>
</dbReference>
<dbReference type="InterPro" id="IPR043429">
    <property type="entry name" value="ArtM/GltK/GlnP/TcyL/YhdX-like"/>
</dbReference>
<dbReference type="PROSITE" id="PS50928">
    <property type="entry name" value="ABC_TM1"/>
    <property type="match status" value="1"/>
</dbReference>
<feature type="transmembrane region" description="Helical" evidence="9">
    <location>
        <begin position="29"/>
        <end position="49"/>
    </location>
</feature>
<keyword evidence="8 9" id="KW-0472">Membrane</keyword>
<evidence type="ECO:0000256" key="7">
    <source>
        <dbReference type="ARBA" id="ARBA00022989"/>
    </source>
</evidence>
<comment type="subcellular location">
    <subcellularLocation>
        <location evidence="1">Cell inner membrane</location>
        <topology evidence="1">Multi-pass membrane protein</topology>
    </subcellularLocation>
    <subcellularLocation>
        <location evidence="9">Cell membrane</location>
        <topology evidence="9">Multi-pass membrane protein</topology>
    </subcellularLocation>
</comment>
<proteinExistence type="inferred from homology"/>
<gene>
    <name evidence="11" type="ORF">AAJCM20276_35380</name>
</gene>
<reference evidence="11 12" key="1">
    <citation type="submission" date="2020-07" db="EMBL/GenBank/DDBJ databases">
        <title>Complete Genome Sequence of an acetic acid bacterium, Acetobacter aceti JCM20276.</title>
        <authorList>
            <person name="Hirose Y."/>
            <person name="Mihara H."/>
        </authorList>
    </citation>
    <scope>NUCLEOTIDE SEQUENCE [LARGE SCALE GENOMIC DNA]</scope>
    <source>
        <strain evidence="11 12">JCM20276</strain>
    </source>
</reference>
<evidence type="ECO:0000313" key="12">
    <source>
        <dbReference type="Proteomes" id="UP000515220"/>
    </source>
</evidence>
<keyword evidence="5" id="KW-0997">Cell inner membrane</keyword>
<feature type="transmembrane region" description="Helical" evidence="9">
    <location>
        <begin position="92"/>
        <end position="111"/>
    </location>
</feature>
<keyword evidence="4" id="KW-1003">Cell membrane</keyword>
<evidence type="ECO:0000256" key="5">
    <source>
        <dbReference type="ARBA" id="ARBA00022519"/>
    </source>
</evidence>
<dbReference type="PANTHER" id="PTHR30614">
    <property type="entry name" value="MEMBRANE COMPONENT OF AMINO ACID ABC TRANSPORTER"/>
    <property type="match status" value="1"/>
</dbReference>
<accession>A0A6S6PV47</accession>
<keyword evidence="3 9" id="KW-0813">Transport</keyword>
<evidence type="ECO:0000259" key="10">
    <source>
        <dbReference type="PROSITE" id="PS50928"/>
    </source>
</evidence>
<dbReference type="SUPFAM" id="SSF161098">
    <property type="entry name" value="MetI-like"/>
    <property type="match status" value="1"/>
</dbReference>
<feature type="transmembrane region" description="Helical" evidence="9">
    <location>
        <begin position="61"/>
        <end position="80"/>
    </location>
</feature>
<dbReference type="GO" id="GO:0022857">
    <property type="term" value="F:transmembrane transporter activity"/>
    <property type="evidence" value="ECO:0007669"/>
    <property type="project" value="InterPro"/>
</dbReference>
<dbReference type="AlphaFoldDB" id="A0A6S6PV47"/>
<evidence type="ECO:0000256" key="2">
    <source>
        <dbReference type="ARBA" id="ARBA00010072"/>
    </source>
</evidence>
<feature type="domain" description="ABC transmembrane type-1" evidence="10">
    <location>
        <begin position="23"/>
        <end position="220"/>
    </location>
</feature>
<sequence>MLAAIEMDWPFLARTAGELLTGVPLTLQLTGIALCAGFILAASVAALAHNRLAPLRWLARLYVGLFQGTPLLVQIFIIYYGFGQIEYLRSSFLWPFLAQAYWCAILALSLNTSAYGAEIIRGAVAAVPRNEIEAAQAMGMSGFLLRRRIIWPQALRYGLANYGNEAILLLKATSLASVITLMDVTGIAYRLVSKTYRSEEIFTIAGMIYLSLTFVIVGCVHMLERWLLPRNRV</sequence>
<evidence type="ECO:0000256" key="9">
    <source>
        <dbReference type="RuleBase" id="RU363032"/>
    </source>
</evidence>
<evidence type="ECO:0000256" key="6">
    <source>
        <dbReference type="ARBA" id="ARBA00022692"/>
    </source>
</evidence>
<dbReference type="InterPro" id="IPR035906">
    <property type="entry name" value="MetI-like_sf"/>
</dbReference>
<evidence type="ECO:0000256" key="1">
    <source>
        <dbReference type="ARBA" id="ARBA00004429"/>
    </source>
</evidence>
<feature type="transmembrane region" description="Helical" evidence="9">
    <location>
        <begin position="166"/>
        <end position="189"/>
    </location>
</feature>
<dbReference type="GO" id="GO:0043190">
    <property type="term" value="C:ATP-binding cassette (ABC) transporter complex"/>
    <property type="evidence" value="ECO:0007669"/>
    <property type="project" value="InterPro"/>
</dbReference>
<comment type="similarity">
    <text evidence="2">Belongs to the binding-protein-dependent transport system permease family. HisMQ subfamily.</text>
</comment>
<dbReference type="InterPro" id="IPR000515">
    <property type="entry name" value="MetI-like"/>
</dbReference>
<protein>
    <submittedName>
        <fullName evidence="11">ABC transporter permease</fullName>
    </submittedName>
</protein>
<evidence type="ECO:0000256" key="3">
    <source>
        <dbReference type="ARBA" id="ARBA00022448"/>
    </source>
</evidence>
<dbReference type="Proteomes" id="UP000515220">
    <property type="component" value="Chromosome"/>
</dbReference>
<evidence type="ECO:0000313" key="11">
    <source>
        <dbReference type="EMBL" id="BCI68914.1"/>
    </source>
</evidence>
<dbReference type="Pfam" id="PF00528">
    <property type="entry name" value="BPD_transp_1"/>
    <property type="match status" value="1"/>
</dbReference>
<dbReference type="Gene3D" id="1.10.3720.10">
    <property type="entry name" value="MetI-like"/>
    <property type="match status" value="1"/>
</dbReference>
<organism evidence="11 12">
    <name type="scientific">Acetobacter aceti</name>
    <dbReference type="NCBI Taxonomy" id="435"/>
    <lineage>
        <taxon>Bacteria</taxon>
        <taxon>Pseudomonadati</taxon>
        <taxon>Pseudomonadota</taxon>
        <taxon>Alphaproteobacteria</taxon>
        <taxon>Acetobacterales</taxon>
        <taxon>Acetobacteraceae</taxon>
        <taxon>Acetobacter</taxon>
        <taxon>Acetobacter subgen. Acetobacter</taxon>
    </lineage>
</organism>
<evidence type="ECO:0000256" key="4">
    <source>
        <dbReference type="ARBA" id="ARBA00022475"/>
    </source>
</evidence>
<dbReference type="EMBL" id="AP023326">
    <property type="protein sequence ID" value="BCI68914.1"/>
    <property type="molecule type" value="Genomic_DNA"/>
</dbReference>
<name>A0A6S6PV47_ACEAC</name>
<dbReference type="NCBIfam" id="TIGR01726">
    <property type="entry name" value="HEQRo_perm_3TM"/>
    <property type="match status" value="1"/>
</dbReference>
<evidence type="ECO:0000256" key="8">
    <source>
        <dbReference type="ARBA" id="ARBA00023136"/>
    </source>
</evidence>
<dbReference type="CDD" id="cd06261">
    <property type="entry name" value="TM_PBP2"/>
    <property type="match status" value="1"/>
</dbReference>
<keyword evidence="7 9" id="KW-1133">Transmembrane helix</keyword>
<dbReference type="InterPro" id="IPR010065">
    <property type="entry name" value="AA_ABC_transptr_permease_3TM"/>
</dbReference>
<feature type="transmembrane region" description="Helical" evidence="9">
    <location>
        <begin position="201"/>
        <end position="223"/>
    </location>
</feature>